<evidence type="ECO:0000256" key="2">
    <source>
        <dbReference type="ARBA" id="ARBA00007447"/>
    </source>
</evidence>
<feature type="disulfide bond" evidence="3">
    <location>
        <begin position="34"/>
        <end position="68"/>
    </location>
</feature>
<dbReference type="PANTHER" id="PTHR47966">
    <property type="entry name" value="BETA-SITE APP-CLEAVING ENZYME, ISOFORM A-RELATED"/>
    <property type="match status" value="1"/>
</dbReference>
<dbReference type="PANTHER" id="PTHR47966:SF49">
    <property type="entry name" value="PEPSIN A-5"/>
    <property type="match status" value="1"/>
</dbReference>
<name>L8IPW0_9CETA</name>
<evidence type="ECO:0000259" key="4">
    <source>
        <dbReference type="PROSITE" id="PS51767"/>
    </source>
</evidence>
<reference evidence="5 6" key="1">
    <citation type="journal article" date="2012" name="Nat. Genet.">
        <title>The yak genome and adaptation to life at high altitude.</title>
        <authorList>
            <person name="Qiu Q."/>
            <person name="Zhang G."/>
            <person name="Ma T."/>
            <person name="Qian W."/>
            <person name="Wang J."/>
            <person name="Ye Z."/>
            <person name="Cao C."/>
            <person name="Hu Q."/>
            <person name="Kim J."/>
            <person name="Larkin D.M."/>
            <person name="Auvil L."/>
            <person name="Capitanu B."/>
            <person name="Ma J."/>
            <person name="Lewin H.A."/>
            <person name="Qian X."/>
            <person name="Lang Y."/>
            <person name="Zhou R."/>
            <person name="Wang L."/>
            <person name="Wang K."/>
            <person name="Xia J."/>
            <person name="Liao S."/>
            <person name="Pan S."/>
            <person name="Lu X."/>
            <person name="Hou H."/>
            <person name="Wang Y."/>
            <person name="Zang X."/>
            <person name="Yin Y."/>
            <person name="Ma H."/>
            <person name="Zhang J."/>
            <person name="Wang Z."/>
            <person name="Zhang Y."/>
            <person name="Zhang D."/>
            <person name="Yonezawa T."/>
            <person name="Hasegawa M."/>
            <person name="Zhong Y."/>
            <person name="Liu W."/>
            <person name="Zhang Y."/>
            <person name="Huang Z."/>
            <person name="Zhang S."/>
            <person name="Long R."/>
            <person name="Yang H."/>
            <person name="Wang J."/>
            <person name="Lenstra J.A."/>
            <person name="Cooper D.N."/>
            <person name="Wu Y."/>
            <person name="Wang J."/>
            <person name="Shi P."/>
            <person name="Wang J."/>
            <person name="Liu J."/>
        </authorList>
    </citation>
    <scope>NUCLEOTIDE SEQUENCE [LARGE SCALE GENOMIC DNA]</scope>
    <source>
        <strain evidence="6">yakQH1</strain>
    </source>
</reference>
<dbReference type="PROSITE" id="PS51767">
    <property type="entry name" value="PEPTIDASE_A1"/>
    <property type="match status" value="1"/>
</dbReference>
<dbReference type="GO" id="GO:0004190">
    <property type="term" value="F:aspartic-type endopeptidase activity"/>
    <property type="evidence" value="ECO:0007669"/>
    <property type="project" value="InterPro"/>
</dbReference>
<proteinExistence type="inferred from homology"/>
<dbReference type="InterPro" id="IPR021109">
    <property type="entry name" value="Peptidase_aspartic_dom_sf"/>
</dbReference>
<dbReference type="GO" id="GO:0006508">
    <property type="term" value="P:proteolysis"/>
    <property type="evidence" value="ECO:0007669"/>
    <property type="project" value="InterPro"/>
</dbReference>
<organism evidence="5 6">
    <name type="scientific">Bos mutus</name>
    <name type="common">wild yak</name>
    <dbReference type="NCBI Taxonomy" id="72004"/>
    <lineage>
        <taxon>Eukaryota</taxon>
        <taxon>Metazoa</taxon>
        <taxon>Chordata</taxon>
        <taxon>Craniata</taxon>
        <taxon>Vertebrata</taxon>
        <taxon>Euteleostomi</taxon>
        <taxon>Mammalia</taxon>
        <taxon>Eutheria</taxon>
        <taxon>Laurasiatheria</taxon>
        <taxon>Artiodactyla</taxon>
        <taxon>Ruminantia</taxon>
        <taxon>Pecora</taxon>
        <taxon>Bovidae</taxon>
        <taxon>Bovinae</taxon>
        <taxon>Bos</taxon>
    </lineage>
</organism>
<accession>L8IPW0</accession>
<feature type="non-terminal residue" evidence="5">
    <location>
        <position position="109"/>
    </location>
</feature>
<evidence type="ECO:0000313" key="6">
    <source>
        <dbReference type="Proteomes" id="UP000011080"/>
    </source>
</evidence>
<dbReference type="Pfam" id="PF00026">
    <property type="entry name" value="Asp"/>
    <property type="match status" value="1"/>
</dbReference>
<gene>
    <name evidence="5" type="ORF">M91_02827</name>
</gene>
<evidence type="ECO:0000256" key="1">
    <source>
        <dbReference type="ARBA" id="ARBA00004239"/>
    </source>
</evidence>
<dbReference type="InterPro" id="IPR033121">
    <property type="entry name" value="PEPTIDASE_A1"/>
</dbReference>
<evidence type="ECO:0000256" key="3">
    <source>
        <dbReference type="PIRSR" id="PIRSR601461-2"/>
    </source>
</evidence>
<feature type="non-terminal residue" evidence="5">
    <location>
        <position position="1"/>
    </location>
</feature>
<dbReference type="Gene3D" id="2.40.70.10">
    <property type="entry name" value="Acid Proteases"/>
    <property type="match status" value="1"/>
</dbReference>
<dbReference type="GO" id="GO:0005576">
    <property type="term" value="C:extracellular region"/>
    <property type="evidence" value="ECO:0007669"/>
    <property type="project" value="UniProtKB-SubCell"/>
</dbReference>
<sequence length="109" mass="12298">LVDTRTSLILGPRRLVNNIQKLIGATPWDSKISCFAVNTLPSIIFTINGINYPVPAQAYILKDSRGPCYTTFMENTVRTSRETWILGNVFLRLYFSVFDKGNDRIGLAQ</sequence>
<dbReference type="AlphaFoldDB" id="L8IPW0"/>
<keyword evidence="3" id="KW-1015">Disulfide bond</keyword>
<evidence type="ECO:0000313" key="5">
    <source>
        <dbReference type="EMBL" id="ELR58615.1"/>
    </source>
</evidence>
<comment type="subcellular location">
    <subcellularLocation>
        <location evidence="1">Secreted</location>
        <location evidence="1">Extracellular space</location>
    </subcellularLocation>
</comment>
<dbReference type="InterPro" id="IPR001461">
    <property type="entry name" value="Aspartic_peptidase_A1"/>
</dbReference>
<dbReference type="Proteomes" id="UP000011080">
    <property type="component" value="Unassembled WGS sequence"/>
</dbReference>
<dbReference type="MEROPS" id="A01.089"/>
<feature type="domain" description="Peptidase A1" evidence="4">
    <location>
        <begin position="1"/>
        <end position="108"/>
    </location>
</feature>
<protein>
    <recommendedName>
        <fullName evidence="4">Peptidase A1 domain-containing protein</fullName>
    </recommendedName>
</protein>
<comment type="similarity">
    <text evidence="2">Belongs to the peptidase A1 family.</text>
</comment>
<dbReference type="EMBL" id="JH880819">
    <property type="protein sequence ID" value="ELR58615.1"/>
    <property type="molecule type" value="Genomic_DNA"/>
</dbReference>
<dbReference type="SUPFAM" id="SSF50630">
    <property type="entry name" value="Acid proteases"/>
    <property type="match status" value="1"/>
</dbReference>